<evidence type="ECO:0000313" key="4">
    <source>
        <dbReference type="Proteomes" id="UP000655589"/>
    </source>
</evidence>
<feature type="domain" description="NodB homology" evidence="2">
    <location>
        <begin position="45"/>
        <end position="222"/>
    </location>
</feature>
<dbReference type="Pfam" id="PF01522">
    <property type="entry name" value="Polysacc_deac_1"/>
    <property type="match status" value="1"/>
</dbReference>
<feature type="signal peptide" evidence="1">
    <location>
        <begin position="1"/>
        <end position="25"/>
    </location>
</feature>
<evidence type="ECO:0000313" key="3">
    <source>
        <dbReference type="EMBL" id="GGM41490.1"/>
    </source>
</evidence>
<evidence type="ECO:0000256" key="1">
    <source>
        <dbReference type="SAM" id="SignalP"/>
    </source>
</evidence>
<dbReference type="AlphaFoldDB" id="A0A8H9GNJ0"/>
<dbReference type="CDD" id="cd10917">
    <property type="entry name" value="CE4_NodB_like_6s_7s"/>
    <property type="match status" value="1"/>
</dbReference>
<dbReference type="RefSeq" id="WP_171103584.1">
    <property type="nucleotide sequence ID" value="NZ_BMPT01000023.1"/>
</dbReference>
<protein>
    <submittedName>
        <fullName evidence="3">Oligosaccharide deacetylase</fullName>
    </submittedName>
</protein>
<dbReference type="SUPFAM" id="SSF88713">
    <property type="entry name" value="Glycoside hydrolase/deacetylase"/>
    <property type="match status" value="1"/>
</dbReference>
<dbReference type="EMBL" id="BMPT01000023">
    <property type="protein sequence ID" value="GGM41490.1"/>
    <property type="molecule type" value="Genomic_DNA"/>
</dbReference>
<dbReference type="PROSITE" id="PS51677">
    <property type="entry name" value="NODB"/>
    <property type="match status" value="1"/>
</dbReference>
<feature type="chain" id="PRO_5034394488" evidence="1">
    <location>
        <begin position="26"/>
        <end position="227"/>
    </location>
</feature>
<keyword evidence="1" id="KW-0732">Signal</keyword>
<dbReference type="InterPro" id="IPR050248">
    <property type="entry name" value="Polysacc_deacetylase_ArnD"/>
</dbReference>
<dbReference type="Proteomes" id="UP000655589">
    <property type="component" value="Unassembled WGS sequence"/>
</dbReference>
<organism evidence="3 4">
    <name type="scientific">Promicromonospora citrea</name>
    <dbReference type="NCBI Taxonomy" id="43677"/>
    <lineage>
        <taxon>Bacteria</taxon>
        <taxon>Bacillati</taxon>
        <taxon>Actinomycetota</taxon>
        <taxon>Actinomycetes</taxon>
        <taxon>Micrococcales</taxon>
        <taxon>Promicromonosporaceae</taxon>
        <taxon>Promicromonospora</taxon>
    </lineage>
</organism>
<dbReference type="Gene3D" id="3.20.20.370">
    <property type="entry name" value="Glycoside hydrolase/deacetylase"/>
    <property type="match status" value="1"/>
</dbReference>
<dbReference type="PROSITE" id="PS51257">
    <property type="entry name" value="PROKAR_LIPOPROTEIN"/>
    <property type="match status" value="1"/>
</dbReference>
<accession>A0A8H9GNJ0</accession>
<dbReference type="PANTHER" id="PTHR10587">
    <property type="entry name" value="GLYCOSYL TRANSFERASE-RELATED"/>
    <property type="match status" value="1"/>
</dbReference>
<dbReference type="GO" id="GO:0005975">
    <property type="term" value="P:carbohydrate metabolic process"/>
    <property type="evidence" value="ECO:0007669"/>
    <property type="project" value="InterPro"/>
</dbReference>
<keyword evidence="4" id="KW-1185">Reference proteome</keyword>
<reference evidence="3" key="1">
    <citation type="journal article" date="2014" name="Int. J. Syst. Evol. Microbiol.">
        <title>Complete genome sequence of Corynebacterium casei LMG S-19264T (=DSM 44701T), isolated from a smear-ripened cheese.</title>
        <authorList>
            <consortium name="US DOE Joint Genome Institute (JGI-PGF)"/>
            <person name="Walter F."/>
            <person name="Albersmeier A."/>
            <person name="Kalinowski J."/>
            <person name="Ruckert C."/>
        </authorList>
    </citation>
    <scope>NUCLEOTIDE SEQUENCE</scope>
    <source>
        <strain evidence="3">JCM 3051</strain>
    </source>
</reference>
<proteinExistence type="predicted"/>
<dbReference type="GO" id="GO:0016810">
    <property type="term" value="F:hydrolase activity, acting on carbon-nitrogen (but not peptide) bonds"/>
    <property type="evidence" value="ECO:0007669"/>
    <property type="project" value="InterPro"/>
</dbReference>
<sequence>MTRTSARPRRLLAALALLLTLPVLAAGCAAAGALRPADAAAAEPKVLYLTFDDGPGDETVEILDLLRAHDGKAVFFALGQNLARHTDLGRRIVAEGHALANHTWNHANLTGLDADARAQELEPTADLLRSLGSESPCVRPPYGATDDAVAADLAARGTEQVLWTVDPADWSRPGADVIAERILAAPRGAVVLLHDGGGDRTQTVDALRQALPRLAADGWTFDVVPGC</sequence>
<name>A0A8H9GNJ0_9MICO</name>
<gene>
    <name evidence="3" type="ORF">GCM10010102_41260</name>
</gene>
<dbReference type="InterPro" id="IPR011330">
    <property type="entry name" value="Glyco_hydro/deAcase_b/a-brl"/>
</dbReference>
<comment type="caution">
    <text evidence="3">The sequence shown here is derived from an EMBL/GenBank/DDBJ whole genome shotgun (WGS) entry which is preliminary data.</text>
</comment>
<reference evidence="3" key="2">
    <citation type="submission" date="2020-09" db="EMBL/GenBank/DDBJ databases">
        <authorList>
            <person name="Sun Q."/>
            <person name="Ohkuma M."/>
        </authorList>
    </citation>
    <scope>NUCLEOTIDE SEQUENCE</scope>
    <source>
        <strain evidence="3">JCM 3051</strain>
    </source>
</reference>
<dbReference type="InterPro" id="IPR002509">
    <property type="entry name" value="NODB_dom"/>
</dbReference>
<evidence type="ECO:0000259" key="2">
    <source>
        <dbReference type="PROSITE" id="PS51677"/>
    </source>
</evidence>